<evidence type="ECO:0000313" key="1">
    <source>
        <dbReference type="EMBL" id="TDQ31546.1"/>
    </source>
</evidence>
<keyword evidence="2" id="KW-1185">Reference proteome</keyword>
<gene>
    <name evidence="1" type="ORF">CLV82_2254</name>
</gene>
<evidence type="ECO:0000313" key="2">
    <source>
        <dbReference type="Proteomes" id="UP000295468"/>
    </source>
</evidence>
<organism evidence="1 2">
    <name type="scientific">Zeaxanthinibacter enoshimensis</name>
    <dbReference type="NCBI Taxonomy" id="392009"/>
    <lineage>
        <taxon>Bacteria</taxon>
        <taxon>Pseudomonadati</taxon>
        <taxon>Bacteroidota</taxon>
        <taxon>Flavobacteriia</taxon>
        <taxon>Flavobacteriales</taxon>
        <taxon>Flavobacteriaceae</taxon>
        <taxon>Zeaxanthinibacter</taxon>
    </lineage>
</organism>
<reference evidence="1 2" key="1">
    <citation type="submission" date="2019-03" db="EMBL/GenBank/DDBJ databases">
        <title>Genomic Encyclopedia of Archaeal and Bacterial Type Strains, Phase II (KMG-II): from individual species to whole genera.</title>
        <authorList>
            <person name="Goeker M."/>
        </authorList>
    </citation>
    <scope>NUCLEOTIDE SEQUENCE [LARGE SCALE GENOMIC DNA]</scope>
    <source>
        <strain evidence="1 2">DSM 18435</strain>
    </source>
</reference>
<sequence length="169" mass="19051">MFILILDTLNIMKNCRLSLLTLVFALLSISWAEAQYGYGNGSRYGRQRSGLPRGPEPQQEEAKPLTAEEIVAEQMPQIMEVVPLNAFEEAVVSSILTKYVQQSIELRILGLEADKMREGMEKIRINQKAELEAGLPADKFAALMDLQENGFKKAKQKNKKKKKGKKPKD</sequence>
<protein>
    <submittedName>
        <fullName evidence="1">Uncharacterized protein</fullName>
    </submittedName>
</protein>
<dbReference type="AlphaFoldDB" id="A0A4R6TKZ9"/>
<accession>A0A4R6TKZ9</accession>
<dbReference type="EMBL" id="SNYI01000002">
    <property type="protein sequence ID" value="TDQ31546.1"/>
    <property type="molecule type" value="Genomic_DNA"/>
</dbReference>
<proteinExistence type="predicted"/>
<name>A0A4R6TKZ9_9FLAO</name>
<comment type="caution">
    <text evidence="1">The sequence shown here is derived from an EMBL/GenBank/DDBJ whole genome shotgun (WGS) entry which is preliminary data.</text>
</comment>
<dbReference type="Proteomes" id="UP000295468">
    <property type="component" value="Unassembled WGS sequence"/>
</dbReference>